<dbReference type="STRING" id="1324350.AOY20_08165"/>
<dbReference type="KEGG" id="aei:AOY20_08165"/>
<feature type="transmembrane region" description="Helical" evidence="1">
    <location>
        <begin position="88"/>
        <end position="106"/>
    </location>
</feature>
<dbReference type="InterPro" id="IPR048376">
    <property type="entry name" value="YqiJ_N"/>
</dbReference>
<feature type="transmembrane region" description="Helical" evidence="1">
    <location>
        <begin position="59"/>
        <end position="82"/>
    </location>
</feature>
<dbReference type="InterPro" id="IPR010840">
    <property type="entry name" value="YqiJ_OB"/>
</dbReference>
<evidence type="ECO:0000259" key="2">
    <source>
        <dbReference type="Pfam" id="PF07290"/>
    </source>
</evidence>
<keyword evidence="1" id="KW-1133">Transmembrane helix</keyword>
<keyword evidence="1" id="KW-0812">Transmembrane</keyword>
<proteinExistence type="predicted"/>
<name>A0A0N9W3A6_9GAMM</name>
<sequence>MLLFGIFEICMTLLGGGSQGFLDQFLPDNVGHQAEINLDSDYSYIAKVFDWLYLGKVPLFVWLIIFLTVYSLSGFFIQGIIFNLTHTMLSGWIISPICFFLCMPLVRQSAKIITKILPQDETTAIHSDDLIGLTGIIILGEARQSYPAQAKVKDIHGLTHYVLVEPEIDEVFIEGQAVILTQRTSVGYQAKAPGY</sequence>
<evidence type="ECO:0000313" key="5">
    <source>
        <dbReference type="Proteomes" id="UP000064939"/>
    </source>
</evidence>
<dbReference type="Pfam" id="PF07290">
    <property type="entry name" value="YqiJ_OB"/>
    <property type="match status" value="1"/>
</dbReference>
<accession>A0A0N9W3A6</accession>
<evidence type="ECO:0008006" key="6">
    <source>
        <dbReference type="Google" id="ProtNLM"/>
    </source>
</evidence>
<evidence type="ECO:0000256" key="1">
    <source>
        <dbReference type="SAM" id="Phobius"/>
    </source>
</evidence>
<keyword evidence="5" id="KW-1185">Reference proteome</keyword>
<feature type="domain" description="Inner membrane protein YqiJ N-terminal" evidence="3">
    <location>
        <begin position="1"/>
        <end position="107"/>
    </location>
</feature>
<evidence type="ECO:0000259" key="3">
    <source>
        <dbReference type="Pfam" id="PF21001"/>
    </source>
</evidence>
<feature type="domain" description="Inner membrane protein YqiJ OB-fold" evidence="2">
    <location>
        <begin position="130"/>
        <end position="190"/>
    </location>
</feature>
<gene>
    <name evidence="4" type="ORF">AOY20_08165</name>
</gene>
<dbReference type="AlphaFoldDB" id="A0A0N9W3A6"/>
<dbReference type="Pfam" id="PF21001">
    <property type="entry name" value="YqiJ_N"/>
    <property type="match status" value="1"/>
</dbReference>
<organism evidence="4 5">
    <name type="scientific">Acinetobacter equi</name>
    <dbReference type="NCBI Taxonomy" id="1324350"/>
    <lineage>
        <taxon>Bacteria</taxon>
        <taxon>Pseudomonadati</taxon>
        <taxon>Pseudomonadota</taxon>
        <taxon>Gammaproteobacteria</taxon>
        <taxon>Moraxellales</taxon>
        <taxon>Moraxellaceae</taxon>
        <taxon>Acinetobacter</taxon>
    </lineage>
</organism>
<protein>
    <recommendedName>
        <fullName evidence="6">DUF1449 domain-containing protein</fullName>
    </recommendedName>
</protein>
<dbReference type="EMBL" id="CP012808">
    <property type="protein sequence ID" value="ALH95501.1"/>
    <property type="molecule type" value="Genomic_DNA"/>
</dbReference>
<keyword evidence="1" id="KW-0472">Membrane</keyword>
<reference evidence="4 5" key="1">
    <citation type="journal article" date="2015" name="Int. J. Syst. Evol. Microbiol.">
        <title>Acinetobacter equi sp. nov. isolated from horse faeces.</title>
        <authorList>
            <person name="Poppel M.T."/>
            <person name="Skiebe E."/>
            <person name="Laue M."/>
            <person name="Bergmann H."/>
            <person name="Ebersberger I."/>
            <person name="Garn T."/>
            <person name="Fruth A."/>
            <person name="Baumgardt S."/>
            <person name="Busse H.J."/>
            <person name="Wilharm G."/>
        </authorList>
    </citation>
    <scope>NUCLEOTIDE SEQUENCE [LARGE SCALE GENOMIC DNA]</scope>
    <source>
        <strain evidence="4 5">114</strain>
    </source>
</reference>
<dbReference type="Proteomes" id="UP000064939">
    <property type="component" value="Chromosome"/>
</dbReference>
<evidence type="ECO:0000313" key="4">
    <source>
        <dbReference type="EMBL" id="ALH95501.1"/>
    </source>
</evidence>